<dbReference type="Gene3D" id="3.20.20.70">
    <property type="entry name" value="Aldolase class I"/>
    <property type="match status" value="1"/>
</dbReference>
<evidence type="ECO:0000259" key="7">
    <source>
        <dbReference type="PROSITE" id="PS51918"/>
    </source>
</evidence>
<dbReference type="InterPro" id="IPR058240">
    <property type="entry name" value="rSAM_sf"/>
</dbReference>
<evidence type="ECO:0000313" key="8">
    <source>
        <dbReference type="EMBL" id="ETX13657.1"/>
    </source>
</evidence>
<protein>
    <recommendedName>
        <fullName evidence="7">Radical SAM core domain-containing protein</fullName>
    </recommendedName>
</protein>
<organism evidence="8 9">
    <name type="scientific">Roseivivax halodurans JCM 10272</name>
    <dbReference type="NCBI Taxonomy" id="1449350"/>
    <lineage>
        <taxon>Bacteria</taxon>
        <taxon>Pseudomonadati</taxon>
        <taxon>Pseudomonadota</taxon>
        <taxon>Alphaproteobacteria</taxon>
        <taxon>Rhodobacterales</taxon>
        <taxon>Roseobacteraceae</taxon>
        <taxon>Roseivivax</taxon>
    </lineage>
</organism>
<name>X7ECI3_9RHOB</name>
<dbReference type="GO" id="GO:0030488">
    <property type="term" value="P:tRNA methylation"/>
    <property type="evidence" value="ECO:0007669"/>
    <property type="project" value="TreeGrafter"/>
</dbReference>
<dbReference type="PROSITE" id="PS51918">
    <property type="entry name" value="RADICAL_SAM"/>
    <property type="match status" value="1"/>
</dbReference>
<dbReference type="AlphaFoldDB" id="X7ECI3"/>
<evidence type="ECO:0000256" key="1">
    <source>
        <dbReference type="ARBA" id="ARBA00001966"/>
    </source>
</evidence>
<evidence type="ECO:0000313" key="9">
    <source>
        <dbReference type="Proteomes" id="UP000022447"/>
    </source>
</evidence>
<dbReference type="SUPFAM" id="SSF102114">
    <property type="entry name" value="Radical SAM enzymes"/>
    <property type="match status" value="1"/>
</dbReference>
<comment type="caution">
    <text evidence="8">The sequence shown here is derived from an EMBL/GenBank/DDBJ whole genome shotgun (WGS) entry which is preliminary data.</text>
</comment>
<proteinExistence type="predicted"/>
<evidence type="ECO:0000256" key="5">
    <source>
        <dbReference type="ARBA" id="ARBA00023004"/>
    </source>
</evidence>
<dbReference type="eggNOG" id="COG0820">
    <property type="taxonomic scope" value="Bacteria"/>
</dbReference>
<dbReference type="Proteomes" id="UP000022447">
    <property type="component" value="Unassembled WGS sequence"/>
</dbReference>
<keyword evidence="4" id="KW-0479">Metal-binding</keyword>
<gene>
    <name evidence="8" type="ORF">OCH239_09335</name>
</gene>
<dbReference type="OrthoDB" id="9429533at2"/>
<dbReference type="PATRIC" id="fig|1449350.3.peg.3201"/>
<evidence type="ECO:0000256" key="3">
    <source>
        <dbReference type="ARBA" id="ARBA00022691"/>
    </source>
</evidence>
<dbReference type="PANTHER" id="PTHR30544:SF5">
    <property type="entry name" value="RADICAL SAM CORE DOMAIN-CONTAINING PROTEIN"/>
    <property type="match status" value="1"/>
</dbReference>
<feature type="domain" description="Radical SAM core" evidence="7">
    <location>
        <begin position="40"/>
        <end position="285"/>
    </location>
</feature>
<dbReference type="GO" id="GO:0003824">
    <property type="term" value="F:catalytic activity"/>
    <property type="evidence" value="ECO:0007669"/>
    <property type="project" value="InterPro"/>
</dbReference>
<comment type="cofactor">
    <cofactor evidence="1">
        <name>[4Fe-4S] cluster</name>
        <dbReference type="ChEBI" id="CHEBI:49883"/>
    </cofactor>
</comment>
<dbReference type="SFLD" id="SFLDS00029">
    <property type="entry name" value="Radical_SAM"/>
    <property type="match status" value="1"/>
</dbReference>
<dbReference type="CDD" id="cd01335">
    <property type="entry name" value="Radical_SAM"/>
    <property type="match status" value="1"/>
</dbReference>
<dbReference type="InterPro" id="IPR007197">
    <property type="entry name" value="rSAM"/>
</dbReference>
<reference evidence="8 9" key="1">
    <citation type="submission" date="2014-01" db="EMBL/GenBank/DDBJ databases">
        <title>Roseivivax halodurans JCM 10272 Genome Sequencing.</title>
        <authorList>
            <person name="Lai Q."/>
            <person name="Li G."/>
            <person name="Shao Z."/>
        </authorList>
    </citation>
    <scope>NUCLEOTIDE SEQUENCE [LARGE SCALE GENOMIC DNA]</scope>
    <source>
        <strain evidence="8 9">JCM 10272</strain>
    </source>
</reference>
<accession>X7ECI3</accession>
<dbReference type="GO" id="GO:0070475">
    <property type="term" value="P:rRNA base methylation"/>
    <property type="evidence" value="ECO:0007669"/>
    <property type="project" value="TreeGrafter"/>
</dbReference>
<sequence length="298" mass="32947">MGLSTRGAWSQHASRIDASVNWTVPAADGGMHECRYVRRSDDYFIAYLSSHSGCRHACRFCHLTQTAQTMFAPASIPDLHAQLARVLAHYDAEGAPARRININFMARGEPLSSRALMTDFDSFGRFARIEADLRGLELKINVSTIMPRDSGDVDLVAAFGTAPVVLYWSLYSLDPAFRRRWLPRAEDPDRAMARLLDWQQRVGGRVVLHWALIEGENDQDETFARIAEFVRASGLAAKLNLVRYNPHSAKTGTEASEDRYAAALERIGGGLAVPGSKVVSRVGFDVKASCGMFMPRSA</sequence>
<keyword evidence="2" id="KW-0004">4Fe-4S</keyword>
<dbReference type="GO" id="GO:0051539">
    <property type="term" value="F:4 iron, 4 sulfur cluster binding"/>
    <property type="evidence" value="ECO:0007669"/>
    <property type="project" value="UniProtKB-KW"/>
</dbReference>
<keyword evidence="3" id="KW-0949">S-adenosyl-L-methionine</keyword>
<dbReference type="EMBL" id="JALZ01000021">
    <property type="protein sequence ID" value="ETX13657.1"/>
    <property type="molecule type" value="Genomic_DNA"/>
</dbReference>
<evidence type="ECO:0000256" key="6">
    <source>
        <dbReference type="ARBA" id="ARBA00023014"/>
    </source>
</evidence>
<evidence type="ECO:0000256" key="2">
    <source>
        <dbReference type="ARBA" id="ARBA00022485"/>
    </source>
</evidence>
<keyword evidence="5" id="KW-0408">Iron</keyword>
<dbReference type="RefSeq" id="WP_037264619.1">
    <property type="nucleotide sequence ID" value="NZ_JALZ01000021.1"/>
</dbReference>
<dbReference type="InterPro" id="IPR040072">
    <property type="entry name" value="Methyltransferase_A"/>
</dbReference>
<dbReference type="PANTHER" id="PTHR30544">
    <property type="entry name" value="23S RRNA METHYLTRANSFERASE"/>
    <property type="match status" value="1"/>
</dbReference>
<dbReference type="STRING" id="1449350.OCH239_09335"/>
<evidence type="ECO:0000256" key="4">
    <source>
        <dbReference type="ARBA" id="ARBA00022723"/>
    </source>
</evidence>
<dbReference type="InterPro" id="IPR013785">
    <property type="entry name" value="Aldolase_TIM"/>
</dbReference>
<keyword evidence="9" id="KW-1185">Reference proteome</keyword>
<dbReference type="GO" id="GO:0046872">
    <property type="term" value="F:metal ion binding"/>
    <property type="evidence" value="ECO:0007669"/>
    <property type="project" value="UniProtKB-KW"/>
</dbReference>
<keyword evidence="6" id="KW-0411">Iron-sulfur</keyword>